<dbReference type="InterPro" id="IPR002645">
    <property type="entry name" value="STAS_dom"/>
</dbReference>
<dbReference type="GeneTree" id="ENSGT01150000286960"/>
<feature type="transmembrane region" description="Helical" evidence="5">
    <location>
        <begin position="484"/>
        <end position="509"/>
    </location>
</feature>
<dbReference type="Pfam" id="PF00916">
    <property type="entry name" value="Sulfate_transp"/>
    <property type="match status" value="1"/>
</dbReference>
<reference evidence="8" key="1">
    <citation type="submission" date="2012-01" db="EMBL/GenBank/DDBJ databases">
        <title>The Genome Sequence of Oreochromis niloticus (Nile Tilapia).</title>
        <authorList>
            <consortium name="Broad Institute Genome Assembly Team"/>
            <consortium name="Broad Institute Sequencing Platform"/>
            <person name="Di Palma F."/>
            <person name="Johnson J."/>
            <person name="Lander E.S."/>
            <person name="Lindblad-Toh K."/>
        </authorList>
    </citation>
    <scope>NUCLEOTIDE SEQUENCE [LARGE SCALE GENOMIC DNA]</scope>
</reference>
<sequence length="821" mass="90300">MSQSVGLERPEQMRGKDIFRVERDVLDELKLEEVTQRKSYADIHSSLSEQLKNSLRCNVPYLKQSIVSRLPVLYWLPKYSVWDYGMPDLISGISVGIMHLPQGMAYALLASLPPVFGLYSSLYPALVYFFFGTSRHVSIGTFTVLSIMVGSVTERLAPDVDFQKANGTNITAEVDVTARDSYRVQVAAATTVLGGLIQVLLGVVKFGFVGTYLSEPLVRAYTTAAAAHAVVAQLKYVLGVSPTRFSGPLSLVYTLKDVCSLLPNTHLPTLLVSAVTIVLLIAAKELNSFLSSKLPVPIPVELITIVAGTLISSYAHLNTNYTISVVGEIPSGLSSPSVPDVSLFGEVIRDAFALAIVGYAITISLGKTFALKHGYKVDSNQELVALGLSNTVGGFFQCFSVCSSMSRSLIQDTTGGKTQMAGVASSLIVLVTILKLGTLFQELPKAVLSAIVFVNLKGMFKQYYDIVTLWRSSKIDLVVWLVTWVSTLLLNLDLGLAASVTFALFTVIFRTQLPAYSVLGNIPGTELYVDIETHREARGIPGVTIFRSSATVYFANADLYLEALKEKSGLNISKMIIYKRRQEAKQKRRERRAERRAKRQAKREVICRKCSVSCSPFSLEDEPGGTERENGTVFVIPTTPRTLDGRWEYLKGGDPDCTSLGWMSELQDGDTTTLGSSSEDTLSHDLERVSLGSLGKWTWDIHSIILDLSTANFIDTVAIKTMKNIFQDFSEIDVDIYMAGCQASVVEQLEHGDFFSEKITKRRLFASVHDAVLHCLNHRGATTIPTYDAILLTHEVLVDKNNRIAISKQKNITTKHLFTVA</sequence>
<keyword evidence="8" id="KW-1185">Reference proteome</keyword>
<dbReference type="Gene3D" id="3.30.750.24">
    <property type="entry name" value="STAS domain"/>
    <property type="match status" value="1"/>
</dbReference>
<dbReference type="InterPro" id="IPR036513">
    <property type="entry name" value="STAS_dom_sf"/>
</dbReference>
<evidence type="ECO:0000313" key="8">
    <source>
        <dbReference type="Proteomes" id="UP000005207"/>
    </source>
</evidence>
<dbReference type="NCBIfam" id="TIGR00815">
    <property type="entry name" value="sulP"/>
    <property type="match status" value="1"/>
</dbReference>
<keyword evidence="3 5" id="KW-1133">Transmembrane helix</keyword>
<evidence type="ECO:0000256" key="4">
    <source>
        <dbReference type="ARBA" id="ARBA00023136"/>
    </source>
</evidence>
<dbReference type="CDD" id="cd07042">
    <property type="entry name" value="STAS_SulP_like_sulfate_transporter"/>
    <property type="match status" value="1"/>
</dbReference>
<dbReference type="PROSITE" id="PS50801">
    <property type="entry name" value="STAS"/>
    <property type="match status" value="1"/>
</dbReference>
<dbReference type="Pfam" id="PF01740">
    <property type="entry name" value="STAS"/>
    <property type="match status" value="1"/>
</dbReference>
<proteinExistence type="predicted"/>
<protein>
    <submittedName>
        <fullName evidence="7">Solute carrier family 26 member 6, like 1</fullName>
    </submittedName>
</protein>
<reference evidence="7" key="3">
    <citation type="submission" date="2025-09" db="UniProtKB">
        <authorList>
            <consortium name="Ensembl"/>
        </authorList>
    </citation>
    <scope>IDENTIFICATION</scope>
</reference>
<gene>
    <name evidence="7" type="primary">SLC26A6</name>
    <name evidence="7" type="synonym">slc26a6l1</name>
</gene>
<keyword evidence="2 5" id="KW-0812">Transmembrane</keyword>
<dbReference type="AlphaFoldDB" id="I3KAJ8"/>
<evidence type="ECO:0000256" key="1">
    <source>
        <dbReference type="ARBA" id="ARBA00004141"/>
    </source>
</evidence>
<keyword evidence="4 5" id="KW-0472">Membrane</keyword>
<feature type="transmembrane region" description="Helical" evidence="5">
    <location>
        <begin position="294"/>
        <end position="315"/>
    </location>
</feature>
<reference evidence="7" key="2">
    <citation type="submission" date="2025-08" db="UniProtKB">
        <authorList>
            <consortium name="Ensembl"/>
        </authorList>
    </citation>
    <scope>IDENTIFICATION</scope>
</reference>
<dbReference type="Ensembl" id="ENSONIT00000018159.2">
    <property type="protein sequence ID" value="ENSONIP00000018143.2"/>
    <property type="gene ID" value="ENSONIG00000014429.2"/>
</dbReference>
<evidence type="ECO:0000256" key="5">
    <source>
        <dbReference type="SAM" id="Phobius"/>
    </source>
</evidence>
<accession>I3KAJ8</accession>
<dbReference type="SUPFAM" id="SSF52091">
    <property type="entry name" value="SpoIIaa-like"/>
    <property type="match status" value="1"/>
</dbReference>
<dbReference type="InterPro" id="IPR001902">
    <property type="entry name" value="SLC26A/SulP_fam"/>
</dbReference>
<dbReference type="PANTHER" id="PTHR11814">
    <property type="entry name" value="SULFATE TRANSPORTER"/>
    <property type="match status" value="1"/>
</dbReference>
<dbReference type="PROSITE" id="PS01130">
    <property type="entry name" value="SLC26A"/>
    <property type="match status" value="1"/>
</dbReference>
<evidence type="ECO:0000256" key="3">
    <source>
        <dbReference type="ARBA" id="ARBA00022989"/>
    </source>
</evidence>
<dbReference type="HOGENOM" id="CLU_003182_9_4_1"/>
<feature type="transmembrane region" description="Helical" evidence="5">
    <location>
        <begin position="265"/>
        <end position="282"/>
    </location>
</feature>
<evidence type="ECO:0000256" key="2">
    <source>
        <dbReference type="ARBA" id="ARBA00022692"/>
    </source>
</evidence>
<name>I3KAJ8_ORENI</name>
<evidence type="ECO:0000259" key="6">
    <source>
        <dbReference type="PROSITE" id="PS50801"/>
    </source>
</evidence>
<feature type="domain" description="STAS" evidence="6">
    <location>
        <begin position="533"/>
        <end position="775"/>
    </location>
</feature>
<organism evidence="7 8">
    <name type="scientific">Oreochromis niloticus</name>
    <name type="common">Nile tilapia</name>
    <name type="synonym">Tilapia nilotica</name>
    <dbReference type="NCBI Taxonomy" id="8128"/>
    <lineage>
        <taxon>Eukaryota</taxon>
        <taxon>Metazoa</taxon>
        <taxon>Chordata</taxon>
        <taxon>Craniata</taxon>
        <taxon>Vertebrata</taxon>
        <taxon>Euteleostomi</taxon>
        <taxon>Actinopterygii</taxon>
        <taxon>Neopterygii</taxon>
        <taxon>Teleostei</taxon>
        <taxon>Neoteleostei</taxon>
        <taxon>Acanthomorphata</taxon>
        <taxon>Ovalentaria</taxon>
        <taxon>Cichlomorphae</taxon>
        <taxon>Cichliformes</taxon>
        <taxon>Cichlidae</taxon>
        <taxon>African cichlids</taxon>
        <taxon>Pseudocrenilabrinae</taxon>
        <taxon>Oreochromini</taxon>
        <taxon>Oreochromis</taxon>
    </lineage>
</organism>
<dbReference type="InterPro" id="IPR018045">
    <property type="entry name" value="S04_transporter_CS"/>
</dbReference>
<dbReference type="InterPro" id="IPR011547">
    <property type="entry name" value="SLC26A/SulP_dom"/>
</dbReference>
<dbReference type="Proteomes" id="UP000005207">
    <property type="component" value="Linkage group LG5"/>
</dbReference>
<dbReference type="GO" id="GO:0008271">
    <property type="term" value="F:secondary active sulfate transmembrane transporter activity"/>
    <property type="evidence" value="ECO:0007669"/>
    <property type="project" value="InterPro"/>
</dbReference>
<feature type="transmembrane region" description="Helical" evidence="5">
    <location>
        <begin position="106"/>
        <end position="131"/>
    </location>
</feature>
<evidence type="ECO:0000313" key="7">
    <source>
        <dbReference type="Ensembl" id="ENSONIP00000018143.2"/>
    </source>
</evidence>
<feature type="transmembrane region" description="Helical" evidence="5">
    <location>
        <begin position="186"/>
        <end position="208"/>
    </location>
</feature>
<dbReference type="GO" id="GO:0016020">
    <property type="term" value="C:membrane"/>
    <property type="evidence" value="ECO:0007669"/>
    <property type="project" value="UniProtKB-SubCell"/>
</dbReference>
<comment type="subcellular location">
    <subcellularLocation>
        <location evidence="1">Membrane</location>
        <topology evidence="1">Multi-pass membrane protein</topology>
    </subcellularLocation>
</comment>